<sequence length="727" mass="84335">MINTKQAFLHFAVHGALRNCGIFLIIESINQVNHSININYVNKKYISEDYEEEALSFQRTVDSPHVYGVVSILKELLVYLKETLKNESEILQWAEYSSEKIQFSDFKNLMDVFPYLNELLSFQTTLTGDKVTFADWIVWGALRNNVYAQGLLKKNTHVHLNRWYHMIESDNFVTKTIQLLTKEIIKNQKKTDKKVKKVTANYNIGLQDAIEGKVVTRFPPEPSGYLHIGHAKAAILNEYFAKQYKGKLIIRFDDTNPSKEKTEFEDGILKDLELLGIKGDEITFSSSYFNKTYDFCIQMIKDGNAYADDTDKETMRTERMHGIESKRRNRSIEENLEIFSQMSKATEIGLLNTIRAKISIDNPNKALRDPVIYRCNLTPHHRTGNTWKVYPTYDFCCPIVDSIQGVTHALRTNEYNDRNAQYQWMINALNLRKVHIWEFSRINFVRTLLSKRKLQQFIDSGRVWGWDDPRMPTILGIRRRGMTIEALREYIISQGPSKNVLNLDWSSLWAVNKKIIDPIAPRYAAINADNIVKVLLLNGPDTMYIEEKPKHKKNPQIGMKKTVFYKHIILDQEDALSFKNNEEITLMDWGNAIIKEILKNDSGIIESIKMELHLQGDFKATEKKITWLADIPNLIDAECVSFDYLITKDKLEENDRLEDFLTPCTEFHSKIKVDENFLNLSKSDIIQLERKGYFICDQPCNSERKGLILFAIPDGKVVNKYGVKKLD</sequence>
<protein>
    <submittedName>
        <fullName evidence="1">Uncharacterized protein</fullName>
    </submittedName>
</protein>
<comment type="caution">
    <text evidence="1">The sequence shown here is derived from an EMBL/GenBank/DDBJ whole genome shotgun (WGS) entry which is preliminary data.</text>
</comment>
<proteinExistence type="predicted"/>
<evidence type="ECO:0000313" key="2">
    <source>
        <dbReference type="Proteomes" id="UP000768646"/>
    </source>
</evidence>
<dbReference type="Proteomes" id="UP000768646">
    <property type="component" value="Unassembled WGS sequence"/>
</dbReference>
<evidence type="ECO:0000313" key="1">
    <source>
        <dbReference type="EMBL" id="KAG4305604.1"/>
    </source>
</evidence>
<gene>
    <name evidence="1" type="ORF">PORY_001160</name>
</gene>
<accession>A0ACB7CCX8</accession>
<reference evidence="1 2" key="1">
    <citation type="journal article" date="2021" name="Commun. Biol.">
        <title>Genomic insights into the host specific adaptation of the Pneumocystis genus.</title>
        <authorList>
            <person name="Cisse O.H."/>
            <person name="Ma L."/>
            <person name="Dekker J.P."/>
            <person name="Khil P.P."/>
            <person name="Youn J.-H."/>
            <person name="Brenchley J.M."/>
            <person name="Blair R."/>
            <person name="Pahar B."/>
            <person name="Chabe M."/>
            <person name="Van Rompay K.K.A."/>
            <person name="Keesler R."/>
            <person name="Sukura A."/>
            <person name="Hirsch V."/>
            <person name="Kutty G."/>
            <person name="Liu Y."/>
            <person name="Peng L."/>
            <person name="Chen J."/>
            <person name="Song J."/>
            <person name="Weissenbacher-Lang C."/>
            <person name="Xu J."/>
            <person name="Upham N.S."/>
            <person name="Stajich J.E."/>
            <person name="Cuomo C.A."/>
            <person name="Cushion M.T."/>
            <person name="Kovacs J.A."/>
        </authorList>
    </citation>
    <scope>NUCLEOTIDE SEQUENCE [LARGE SCALE GENOMIC DNA]</scope>
    <source>
        <strain evidence="1 2">RABM</strain>
    </source>
</reference>
<organism evidence="1 2">
    <name type="scientific">Pneumocystis oryctolagi</name>
    <dbReference type="NCBI Taxonomy" id="42067"/>
    <lineage>
        <taxon>Eukaryota</taxon>
        <taxon>Fungi</taxon>
        <taxon>Dikarya</taxon>
        <taxon>Ascomycota</taxon>
        <taxon>Taphrinomycotina</taxon>
        <taxon>Pneumocystomycetes</taxon>
        <taxon>Pneumocystaceae</taxon>
        <taxon>Pneumocystis</taxon>
    </lineage>
</organism>
<keyword evidence="2" id="KW-1185">Reference proteome</keyword>
<name>A0ACB7CCX8_9ASCO</name>
<dbReference type="EMBL" id="JABTEG010000003">
    <property type="protein sequence ID" value="KAG4305604.1"/>
    <property type="molecule type" value="Genomic_DNA"/>
</dbReference>